<dbReference type="EMBL" id="BAABWN010000014">
    <property type="protein sequence ID" value="GAA6169757.1"/>
    <property type="molecule type" value="Genomic_DNA"/>
</dbReference>
<dbReference type="Proteomes" id="UP001465153">
    <property type="component" value="Unassembled WGS sequence"/>
</dbReference>
<keyword evidence="2" id="KW-1185">Reference proteome</keyword>
<sequence length="169" mass="19608">MTTPRIYIADLAAYNNGYLHGVWIDATDELDEIYKHIRTMLSKSPTDNSEEWALHDYEYFGNVKLSEWENLESVQKMACFIEEHGDLAIELIQHFDNIDEAITALSEHYVGEFTSLAEYAENTILDTSEIPEHLKHYIDYSSMGCDWEMSGDIFTIETGFEEIHVFHNL</sequence>
<name>A0ABQ0ADV1_9GAMM</name>
<evidence type="ECO:0000313" key="2">
    <source>
        <dbReference type="Proteomes" id="UP001465153"/>
    </source>
</evidence>
<organism evidence="1 2">
    <name type="scientific">Sessilibacter corallicola</name>
    <dbReference type="NCBI Taxonomy" id="2904075"/>
    <lineage>
        <taxon>Bacteria</taxon>
        <taxon>Pseudomonadati</taxon>
        <taxon>Pseudomonadota</taxon>
        <taxon>Gammaproteobacteria</taxon>
        <taxon>Cellvibrionales</taxon>
        <taxon>Cellvibrionaceae</taxon>
        <taxon>Sessilibacter</taxon>
    </lineage>
</organism>
<comment type="caution">
    <text evidence="1">The sequence shown here is derived from an EMBL/GenBank/DDBJ whole genome shotgun (WGS) entry which is preliminary data.</text>
</comment>
<dbReference type="Gene3D" id="1.10.10.1190">
    <property type="entry name" value="Antirestriction protein ArdA, domain 3"/>
    <property type="match status" value="1"/>
</dbReference>
<dbReference type="Gene3D" id="3.10.20.480">
    <property type="entry name" value="Antirestriction protein ArdA, domain 1"/>
    <property type="match status" value="1"/>
</dbReference>
<dbReference type="InterPro" id="IPR041895">
    <property type="entry name" value="ArdA_dom1"/>
</dbReference>
<accession>A0ABQ0ADV1</accession>
<dbReference type="InterPro" id="IPR009899">
    <property type="entry name" value="ArdA"/>
</dbReference>
<proteinExistence type="predicted"/>
<evidence type="ECO:0000313" key="1">
    <source>
        <dbReference type="EMBL" id="GAA6169757.1"/>
    </source>
</evidence>
<protein>
    <submittedName>
        <fullName evidence="1">Antirestriction protein ArdA</fullName>
    </submittedName>
</protein>
<dbReference type="InterPro" id="IPR041893">
    <property type="entry name" value="ArdA_dom3"/>
</dbReference>
<reference evidence="1 2" key="1">
    <citation type="submission" date="2024-04" db="EMBL/GenBank/DDBJ databases">
        <title>Draft genome sequence of Sessilibacter corallicola NBRC 116591.</title>
        <authorList>
            <person name="Miyakawa T."/>
            <person name="Kusuya Y."/>
            <person name="Miura T."/>
        </authorList>
    </citation>
    <scope>NUCLEOTIDE SEQUENCE [LARGE SCALE GENOMIC DNA]</scope>
    <source>
        <strain evidence="1 2">KU-00831-HH</strain>
    </source>
</reference>
<gene>
    <name evidence="1" type="ORF">NBRC116591_35680</name>
</gene>
<dbReference type="RefSeq" id="WP_353304210.1">
    <property type="nucleotide sequence ID" value="NZ_BAABWN010000014.1"/>
</dbReference>
<dbReference type="Pfam" id="PF07275">
    <property type="entry name" value="ArdA"/>
    <property type="match status" value="1"/>
</dbReference>